<keyword evidence="4" id="KW-1185">Reference proteome</keyword>
<accession>A0AAW1NX53</accession>
<dbReference type="GO" id="GO:0005737">
    <property type="term" value="C:cytoplasm"/>
    <property type="evidence" value="ECO:0007669"/>
    <property type="project" value="TreeGrafter"/>
</dbReference>
<reference evidence="3 4" key="1">
    <citation type="journal article" date="2024" name="Nat. Commun.">
        <title>Phylogenomics reveals the evolutionary origins of lichenization in chlorophyte algae.</title>
        <authorList>
            <person name="Puginier C."/>
            <person name="Libourel C."/>
            <person name="Otte J."/>
            <person name="Skaloud P."/>
            <person name="Haon M."/>
            <person name="Grisel S."/>
            <person name="Petersen M."/>
            <person name="Berrin J.G."/>
            <person name="Delaux P.M."/>
            <person name="Dal Grande F."/>
            <person name="Keller J."/>
        </authorList>
    </citation>
    <scope>NUCLEOTIDE SEQUENCE [LARGE SCALE GENOMIC DNA]</scope>
    <source>
        <strain evidence="3 4">SAG 2036</strain>
    </source>
</reference>
<dbReference type="InterPro" id="IPR005645">
    <property type="entry name" value="FSH-like_dom"/>
</dbReference>
<dbReference type="Pfam" id="PF03959">
    <property type="entry name" value="FSH1"/>
    <property type="match status" value="1"/>
</dbReference>
<dbReference type="AlphaFoldDB" id="A0AAW1NX53"/>
<dbReference type="Gene3D" id="3.40.50.1820">
    <property type="entry name" value="alpha/beta hydrolase"/>
    <property type="match status" value="1"/>
</dbReference>
<dbReference type="PANTHER" id="PTHR48070">
    <property type="entry name" value="ESTERASE OVCA2"/>
    <property type="match status" value="1"/>
</dbReference>
<keyword evidence="1" id="KW-0378">Hydrolase</keyword>
<organism evidence="3 4">
    <name type="scientific">Symbiochloris irregularis</name>
    <dbReference type="NCBI Taxonomy" id="706552"/>
    <lineage>
        <taxon>Eukaryota</taxon>
        <taxon>Viridiplantae</taxon>
        <taxon>Chlorophyta</taxon>
        <taxon>core chlorophytes</taxon>
        <taxon>Trebouxiophyceae</taxon>
        <taxon>Trebouxiales</taxon>
        <taxon>Trebouxiaceae</taxon>
        <taxon>Symbiochloris</taxon>
    </lineage>
</organism>
<sequence length="223" mass="24644">MQRKLKLLALHSFRTSAEIFAQQMQRAGLDTALQDLITVEYLNAPIIATGEPSPDVAAFFSGPYYQWWAASKDEGTGHWTYDGKEQSMEYVRRHARDHGPYDGILAMSQGTILTTLLLLDDHCNKERTSGSSELGRFCIMIAGVIPRVKIPDIQGTGSQLAVPSVHLIGDKDPIKLASHRLMDLFQNPLHIPHSKGHVVPALDAMQLEQLRGFLQAQAASSTL</sequence>
<evidence type="ECO:0000256" key="1">
    <source>
        <dbReference type="ARBA" id="ARBA00022801"/>
    </source>
</evidence>
<evidence type="ECO:0000259" key="2">
    <source>
        <dbReference type="Pfam" id="PF03959"/>
    </source>
</evidence>
<comment type="caution">
    <text evidence="3">The sequence shown here is derived from an EMBL/GenBank/DDBJ whole genome shotgun (WGS) entry which is preliminary data.</text>
</comment>
<dbReference type="PANTHER" id="PTHR48070:SF6">
    <property type="entry name" value="ESTERASE OVCA2"/>
    <property type="match status" value="1"/>
</dbReference>
<dbReference type="GO" id="GO:0016787">
    <property type="term" value="F:hydrolase activity"/>
    <property type="evidence" value="ECO:0007669"/>
    <property type="project" value="UniProtKB-KW"/>
</dbReference>
<dbReference type="InterPro" id="IPR050593">
    <property type="entry name" value="LovG"/>
</dbReference>
<protein>
    <recommendedName>
        <fullName evidence="2">Serine hydrolase domain-containing protein</fullName>
    </recommendedName>
</protein>
<name>A0AAW1NX53_9CHLO</name>
<evidence type="ECO:0000313" key="4">
    <source>
        <dbReference type="Proteomes" id="UP001465755"/>
    </source>
</evidence>
<dbReference type="GO" id="GO:0005634">
    <property type="term" value="C:nucleus"/>
    <property type="evidence" value="ECO:0007669"/>
    <property type="project" value="TreeGrafter"/>
</dbReference>
<evidence type="ECO:0000313" key="3">
    <source>
        <dbReference type="EMBL" id="KAK9801874.1"/>
    </source>
</evidence>
<dbReference type="InterPro" id="IPR029058">
    <property type="entry name" value="AB_hydrolase_fold"/>
</dbReference>
<dbReference type="Proteomes" id="UP001465755">
    <property type="component" value="Unassembled WGS sequence"/>
</dbReference>
<feature type="domain" description="Serine hydrolase" evidence="2">
    <location>
        <begin position="1"/>
        <end position="204"/>
    </location>
</feature>
<gene>
    <name evidence="3" type="ORF">WJX73_005674</name>
</gene>
<proteinExistence type="predicted"/>
<dbReference type="EMBL" id="JALJOQ010000075">
    <property type="protein sequence ID" value="KAK9801874.1"/>
    <property type="molecule type" value="Genomic_DNA"/>
</dbReference>